<evidence type="ECO:0000313" key="16">
    <source>
        <dbReference type="Proteomes" id="UP001489004"/>
    </source>
</evidence>
<dbReference type="GO" id="GO:0005576">
    <property type="term" value="C:extracellular region"/>
    <property type="evidence" value="ECO:0007669"/>
    <property type="project" value="TreeGrafter"/>
</dbReference>
<dbReference type="GO" id="GO:0009507">
    <property type="term" value="C:chloroplast"/>
    <property type="evidence" value="ECO:0007669"/>
    <property type="project" value="UniProtKB-SubCell"/>
</dbReference>
<evidence type="ECO:0000256" key="14">
    <source>
        <dbReference type="ARBA" id="ARBA00051712"/>
    </source>
</evidence>
<dbReference type="PROSITE" id="PS01326">
    <property type="entry name" value="DAP_EPIMERASE"/>
    <property type="match status" value="1"/>
</dbReference>
<proteinExistence type="inferred from homology"/>
<dbReference type="GO" id="GO:0009395">
    <property type="term" value="P:phospholipid catabolic process"/>
    <property type="evidence" value="ECO:0007669"/>
    <property type="project" value="TreeGrafter"/>
</dbReference>
<dbReference type="NCBIfam" id="TIGR00652">
    <property type="entry name" value="DapF"/>
    <property type="match status" value="1"/>
</dbReference>
<evidence type="ECO:0000256" key="4">
    <source>
        <dbReference type="ARBA" id="ARBA00010219"/>
    </source>
</evidence>
<dbReference type="AlphaFoldDB" id="A0AAW1P6M3"/>
<keyword evidence="13" id="KW-0413">Isomerase</keyword>
<reference evidence="15 16" key="1">
    <citation type="journal article" date="2024" name="Nat. Commun.">
        <title>Phylogenomics reveals the evolutionary origins of lichenization in chlorophyte algae.</title>
        <authorList>
            <person name="Puginier C."/>
            <person name="Libourel C."/>
            <person name="Otte J."/>
            <person name="Skaloud P."/>
            <person name="Haon M."/>
            <person name="Grisel S."/>
            <person name="Petersen M."/>
            <person name="Berrin J.G."/>
            <person name="Delaux P.M."/>
            <person name="Dal Grande F."/>
            <person name="Keller J."/>
        </authorList>
    </citation>
    <scope>NUCLEOTIDE SEQUENCE [LARGE SCALE GENOMIC DNA]</scope>
    <source>
        <strain evidence="15 16">SAG 2043</strain>
    </source>
</reference>
<dbReference type="Pfam" id="PF01678">
    <property type="entry name" value="DAP_epimerase"/>
    <property type="match status" value="2"/>
</dbReference>
<dbReference type="Gene3D" id="3.10.310.10">
    <property type="entry name" value="Diaminopimelate Epimerase, Chain A, domain 1"/>
    <property type="match status" value="2"/>
</dbReference>
<evidence type="ECO:0000256" key="5">
    <source>
        <dbReference type="ARBA" id="ARBA00013080"/>
    </source>
</evidence>
<dbReference type="PANTHER" id="PTHR12370">
    <property type="entry name" value="PHOSPHOLIPASE B-RELATED"/>
    <property type="match status" value="1"/>
</dbReference>
<dbReference type="FunFam" id="3.10.310.10:FF:000009">
    <property type="entry name" value="Diaminopimelate epimerase chloroplastic"/>
    <property type="match status" value="1"/>
</dbReference>
<dbReference type="HAMAP" id="MF_00197">
    <property type="entry name" value="DAP_epimerase"/>
    <property type="match status" value="1"/>
</dbReference>
<dbReference type="GO" id="GO:0008837">
    <property type="term" value="F:diaminopimelate epimerase activity"/>
    <property type="evidence" value="ECO:0007669"/>
    <property type="project" value="UniProtKB-EC"/>
</dbReference>
<evidence type="ECO:0000313" key="15">
    <source>
        <dbReference type="EMBL" id="KAK9807611.1"/>
    </source>
</evidence>
<evidence type="ECO:0000256" key="8">
    <source>
        <dbReference type="ARBA" id="ARBA00022801"/>
    </source>
</evidence>
<gene>
    <name evidence="15" type="ORF">WJX72_004015</name>
</gene>
<dbReference type="Gene3D" id="3.60.60.30">
    <property type="match status" value="1"/>
</dbReference>
<keyword evidence="8" id="KW-0378">Hydrolase</keyword>
<dbReference type="SUPFAM" id="SSF54506">
    <property type="entry name" value="Diaminopimelate epimerase-like"/>
    <property type="match status" value="2"/>
</dbReference>
<dbReference type="EMBL" id="JALJOR010000012">
    <property type="protein sequence ID" value="KAK9807611.1"/>
    <property type="molecule type" value="Genomic_DNA"/>
</dbReference>
<dbReference type="PANTHER" id="PTHR12370:SF3">
    <property type="entry name" value="PHOSPHOLIPASE B-LIKE 2-RELATED"/>
    <property type="match status" value="1"/>
</dbReference>
<evidence type="ECO:0000256" key="1">
    <source>
        <dbReference type="ARBA" id="ARBA00004229"/>
    </source>
</evidence>
<dbReference type="FunFam" id="3.10.310.10:FF:000011">
    <property type="entry name" value="Diaminopimelate epimerase, chloroplastic"/>
    <property type="match status" value="1"/>
</dbReference>
<keyword evidence="11" id="KW-0457">Lysine biosynthesis</keyword>
<dbReference type="GO" id="GO:0009089">
    <property type="term" value="P:lysine biosynthetic process via diaminopimelate"/>
    <property type="evidence" value="ECO:0007669"/>
    <property type="project" value="InterPro"/>
</dbReference>
<sequence>MQLTQGVLEFCKYHGLGNDFILVDNRHQEEPVITAEQAVKLCDRNFGIGGDGVIFALPAKGNVDYSMRIFNSDGSEPEMCGNGIRCLARFVAEKDSEAPRTYKVHTLAGLIQPELLRDGQVCVDMGEPILDAQDIPTTLPPTEGDTVVKAPLTIHGKTWLMTCVSMGNPHAITFGGAGERIKVADLDIFTIGPLFEVHQVFPVRTNTEFVEVVDRGHVKMVVWERGAGRTLACGTGACATVVAGVLEGKTDRNCRVDLPGGPLQIEWRESNNHVYMTGPAELVFAGSWLSAQGLRPATDINFAEQLNSPVEARQKAVYGWVTLKDSIYAFTSSPDADAVASGSYIDAVHTVSNFGQLRVSTAAAFDDAEQMYAAGYLEGWLSAERIYDYYINTHEYFLHQLNASLPVPMKWLEDQDSWVRQQAESESTPYWAYMKALLAQFDGMVAGYQARSDAAGDGSRIPPLTKADFLFTNGNGELYDILDGLQPTDYDSMPAHQLRATLALSGRCSALVKVTGDLSDLLMGHSTWDTYSSMSKLYKHYHFALHNPAVAAQRMSFSSYPGELFSDDDMYMMDSQLVVLSTTNHIYNMSLFNLLTPQSLVSWQRVRAANALATNGSQWSSYLDVHNSGTYNNQYMVVDLKKFRPGHDLQPGVLWVAEQIPGLVKAADMTETLSRGYFPSFNVPYFPEIYRRSGFPALKARQEARGADYADAASWLSYQLAPRAKIFRRDAGKVADLASLKKIMRHNNYKDDPYSNGDPIAAICGRGDLDPANPVPKGCFDSKVTSYKLALALEAEVVNGPTTAYHLPPFRWTKQFDDVMHQGQAQVFDYEFERQTPVLDGGAVQK</sequence>
<comment type="pathway">
    <text evidence="2">Amino-acid biosynthesis; L-lysine biosynthesis via DAP pathway; DL-2,6-diaminopimelate from LL-2,6-diaminopimelate: step 1/1.</text>
</comment>
<evidence type="ECO:0000256" key="6">
    <source>
        <dbReference type="ARBA" id="ARBA00022605"/>
    </source>
</evidence>
<keyword evidence="12" id="KW-0325">Glycoprotein</keyword>
<dbReference type="GO" id="GO:0004620">
    <property type="term" value="F:phospholipase activity"/>
    <property type="evidence" value="ECO:0007669"/>
    <property type="project" value="InterPro"/>
</dbReference>
<keyword evidence="10" id="KW-0443">Lipid metabolism</keyword>
<keyword evidence="6" id="KW-0028">Amino-acid biosynthesis</keyword>
<evidence type="ECO:0000256" key="10">
    <source>
        <dbReference type="ARBA" id="ARBA00023098"/>
    </source>
</evidence>
<dbReference type="InterPro" id="IPR007000">
    <property type="entry name" value="PLipase_B-like"/>
</dbReference>
<keyword evidence="16" id="KW-1185">Reference proteome</keyword>
<name>A0AAW1P6M3_9CHLO</name>
<evidence type="ECO:0000256" key="9">
    <source>
        <dbReference type="ARBA" id="ARBA00022963"/>
    </source>
</evidence>
<dbReference type="Proteomes" id="UP001489004">
    <property type="component" value="Unassembled WGS sequence"/>
</dbReference>
<evidence type="ECO:0000256" key="2">
    <source>
        <dbReference type="ARBA" id="ARBA00005196"/>
    </source>
</evidence>
<dbReference type="Pfam" id="PF04916">
    <property type="entry name" value="Phospholip_B"/>
    <property type="match status" value="1"/>
</dbReference>
<accession>A0AAW1P6M3</accession>
<evidence type="ECO:0000256" key="3">
    <source>
        <dbReference type="ARBA" id="ARBA00007835"/>
    </source>
</evidence>
<comment type="similarity">
    <text evidence="4">Belongs to the diaminopimelate epimerase family.</text>
</comment>
<organism evidence="15 16">
    <name type="scientific">[Myrmecia] bisecta</name>
    <dbReference type="NCBI Taxonomy" id="41462"/>
    <lineage>
        <taxon>Eukaryota</taxon>
        <taxon>Viridiplantae</taxon>
        <taxon>Chlorophyta</taxon>
        <taxon>core chlorophytes</taxon>
        <taxon>Trebouxiophyceae</taxon>
        <taxon>Trebouxiales</taxon>
        <taxon>Trebouxiaceae</taxon>
        <taxon>Myrmecia</taxon>
    </lineage>
</organism>
<keyword evidence="7" id="KW-0732">Signal</keyword>
<comment type="similarity">
    <text evidence="3">Belongs to the phospholipase B-like family.</text>
</comment>
<comment type="catalytic activity">
    <reaction evidence="14">
        <text>(2S,6S)-2,6-diaminopimelate = meso-2,6-diaminopimelate</text>
        <dbReference type="Rhea" id="RHEA:15393"/>
        <dbReference type="ChEBI" id="CHEBI:57609"/>
        <dbReference type="ChEBI" id="CHEBI:57791"/>
        <dbReference type="EC" id="5.1.1.7"/>
    </reaction>
</comment>
<comment type="caution">
    <text evidence="15">The sequence shown here is derived from an EMBL/GenBank/DDBJ whole genome shotgun (WGS) entry which is preliminary data.</text>
</comment>
<protein>
    <recommendedName>
        <fullName evidence="5">diaminopimelate epimerase</fullName>
        <ecNumber evidence="5">5.1.1.7</ecNumber>
    </recommendedName>
</protein>
<evidence type="ECO:0000256" key="7">
    <source>
        <dbReference type="ARBA" id="ARBA00022729"/>
    </source>
</evidence>
<dbReference type="InterPro" id="IPR001653">
    <property type="entry name" value="DAP_epimerase_DapF"/>
</dbReference>
<evidence type="ECO:0000256" key="11">
    <source>
        <dbReference type="ARBA" id="ARBA00023154"/>
    </source>
</evidence>
<evidence type="ECO:0000256" key="12">
    <source>
        <dbReference type="ARBA" id="ARBA00023180"/>
    </source>
</evidence>
<dbReference type="InterPro" id="IPR018510">
    <property type="entry name" value="DAP_epimerase_AS"/>
</dbReference>
<keyword evidence="9" id="KW-0442">Lipid degradation</keyword>
<evidence type="ECO:0000256" key="13">
    <source>
        <dbReference type="ARBA" id="ARBA00023235"/>
    </source>
</evidence>
<dbReference type="EC" id="5.1.1.7" evidence="5"/>
<comment type="subcellular location">
    <subcellularLocation>
        <location evidence="1">Plastid</location>
        <location evidence="1">Chloroplast</location>
    </subcellularLocation>
</comment>